<comment type="subcellular location">
    <subcellularLocation>
        <location evidence="1">Endomembrane system</location>
        <topology evidence="1">Multi-pass membrane protein</topology>
    </subcellularLocation>
</comment>
<dbReference type="SUPFAM" id="SSF103473">
    <property type="entry name" value="MFS general substrate transporter"/>
    <property type="match status" value="1"/>
</dbReference>
<feature type="transmembrane region" description="Helical" evidence="7">
    <location>
        <begin position="93"/>
        <end position="112"/>
    </location>
</feature>
<feature type="transmembrane region" description="Helical" evidence="7">
    <location>
        <begin position="124"/>
        <end position="143"/>
    </location>
</feature>
<feature type="transmembrane region" description="Helical" evidence="7">
    <location>
        <begin position="278"/>
        <end position="297"/>
    </location>
</feature>
<feature type="compositionally biased region" description="Polar residues" evidence="6">
    <location>
        <begin position="1"/>
        <end position="13"/>
    </location>
</feature>
<evidence type="ECO:0000256" key="1">
    <source>
        <dbReference type="ARBA" id="ARBA00004127"/>
    </source>
</evidence>
<organism evidence="9">
    <name type="scientific">Cladonia uncialis subsp. uncialis</name>
    <dbReference type="NCBI Taxonomy" id="180999"/>
    <lineage>
        <taxon>Eukaryota</taxon>
        <taxon>Fungi</taxon>
        <taxon>Dikarya</taxon>
        <taxon>Ascomycota</taxon>
        <taxon>Pezizomycotina</taxon>
        <taxon>Lecanoromycetes</taxon>
        <taxon>OSLEUM clade</taxon>
        <taxon>Lecanoromycetidae</taxon>
        <taxon>Lecanorales</taxon>
        <taxon>Lecanorineae</taxon>
        <taxon>Cladoniaceae</taxon>
        <taxon>Cladonia</taxon>
    </lineage>
</organism>
<evidence type="ECO:0000256" key="5">
    <source>
        <dbReference type="ARBA" id="ARBA00023136"/>
    </source>
</evidence>
<dbReference type="PANTHER" id="PTHR23501:SF191">
    <property type="entry name" value="VACUOLAR BASIC AMINO ACID TRANSPORTER 4"/>
    <property type="match status" value="1"/>
</dbReference>
<feature type="transmembrane region" description="Helical" evidence="7">
    <location>
        <begin position="317"/>
        <end position="340"/>
    </location>
</feature>
<keyword evidence="5 7" id="KW-0472">Membrane</keyword>
<feature type="transmembrane region" description="Helical" evidence="7">
    <location>
        <begin position="444"/>
        <end position="467"/>
    </location>
</feature>
<feature type="transmembrane region" description="Helical" evidence="7">
    <location>
        <begin position="58"/>
        <end position="81"/>
    </location>
</feature>
<evidence type="ECO:0000256" key="2">
    <source>
        <dbReference type="ARBA" id="ARBA00022448"/>
    </source>
</evidence>
<reference evidence="9" key="1">
    <citation type="submission" date="2017-12" db="EMBL/GenBank/DDBJ databases">
        <title>Genome Sequencing Reveals a Rich Biosynthetic Potential.</title>
        <authorList>
            <person name="Bertrand R.L."/>
            <person name="Abdel-Hameed M.E."/>
            <person name="Sorensen J.L."/>
        </authorList>
    </citation>
    <scope>NUCLEOTIDE SEQUENCE</scope>
</reference>
<accession>A0A2K9YEG8</accession>
<evidence type="ECO:0000259" key="8">
    <source>
        <dbReference type="PROSITE" id="PS50850"/>
    </source>
</evidence>
<sequence length="563" mass="60231">MHEVTSQHPNSPDTPKADDERSPLLPKCTASCVQKYTTTDELSPQAISDEISTAKLRWIMTSVWIGTFCAGLDASLIATLGSSIATEFDSLPLLAWLATAYLVATAATQPLAGKLTDIYSRRNGLLLSNFLFAAGNLICGLAQGPSTVIVGRALSGLGGGGLNTISTIIASDLIPPRKRGLWQGIGSLFWGLGNGLGGVFGGFFNDTWDWRLAFLVQLPLTVASVVMICIHVEKPKVLAGKSLIKRVDFLGSSLLVTTLVLFLTGVNSGGNLVPWNHPLVLTALPVSALLLGAFIAVEEKVAREPIVPISLILNRTVACACLTNWFSIMIAYALYFYLVIFFRVRGLSATTAGASLIPFSITTAVGSLGAGFITSRTGRYWWLNMALLLLMVLATVLTATVSLSTPVWTTMIFFGIAGIAMGGMVTVTLLALSNAVAYEEQSLAISLSYAFRSTGSVIGVAIASTVFQNVLKGQLWSKFGQRENAAKLIGMIRDSLDAIQLLPPPDQLVAKESYMLALQAVFLTLVGLAFLGLMSGLFIREIKLHATQNRESAHTEPVDYDYL</sequence>
<dbReference type="Gene3D" id="1.20.1250.20">
    <property type="entry name" value="MFS general substrate transporter like domains"/>
    <property type="match status" value="2"/>
</dbReference>
<evidence type="ECO:0000256" key="7">
    <source>
        <dbReference type="SAM" id="Phobius"/>
    </source>
</evidence>
<name>A0A2K9YEG8_CLAUC</name>
<feature type="transmembrane region" description="Helical" evidence="7">
    <location>
        <begin position="380"/>
        <end position="401"/>
    </location>
</feature>
<dbReference type="PROSITE" id="PS50850">
    <property type="entry name" value="MFS"/>
    <property type="match status" value="1"/>
</dbReference>
<keyword evidence="3 7" id="KW-0812">Transmembrane</keyword>
<dbReference type="GO" id="GO:0000329">
    <property type="term" value="C:fungal-type vacuole membrane"/>
    <property type="evidence" value="ECO:0007669"/>
    <property type="project" value="TreeGrafter"/>
</dbReference>
<dbReference type="AlphaFoldDB" id="A0A2K9YEG8"/>
<dbReference type="InterPro" id="IPR036259">
    <property type="entry name" value="MFS_trans_sf"/>
</dbReference>
<dbReference type="PANTHER" id="PTHR23501">
    <property type="entry name" value="MAJOR FACILITATOR SUPERFAMILY"/>
    <property type="match status" value="1"/>
</dbReference>
<feature type="region of interest" description="Disordered" evidence="6">
    <location>
        <begin position="1"/>
        <end position="23"/>
    </location>
</feature>
<evidence type="ECO:0000256" key="3">
    <source>
        <dbReference type="ARBA" id="ARBA00022692"/>
    </source>
</evidence>
<feature type="transmembrane region" description="Helical" evidence="7">
    <location>
        <begin position="407"/>
        <end position="432"/>
    </location>
</feature>
<feature type="transmembrane region" description="Helical" evidence="7">
    <location>
        <begin position="352"/>
        <end position="373"/>
    </location>
</feature>
<feature type="transmembrane region" description="Helical" evidence="7">
    <location>
        <begin position="249"/>
        <end position="266"/>
    </location>
</feature>
<dbReference type="InterPro" id="IPR020846">
    <property type="entry name" value="MFS_dom"/>
</dbReference>
<feature type="transmembrane region" description="Helical" evidence="7">
    <location>
        <begin position="210"/>
        <end position="229"/>
    </location>
</feature>
<dbReference type="InterPro" id="IPR011701">
    <property type="entry name" value="MFS"/>
</dbReference>
<keyword evidence="4 7" id="KW-1133">Transmembrane helix</keyword>
<dbReference type="GO" id="GO:0012505">
    <property type="term" value="C:endomembrane system"/>
    <property type="evidence" value="ECO:0007669"/>
    <property type="project" value="UniProtKB-SubCell"/>
</dbReference>
<evidence type="ECO:0000256" key="4">
    <source>
        <dbReference type="ARBA" id="ARBA00022989"/>
    </source>
</evidence>
<feature type="domain" description="Major facilitator superfamily (MFS) profile" evidence="8">
    <location>
        <begin position="59"/>
        <end position="544"/>
    </location>
</feature>
<dbReference type="EMBL" id="MG777497">
    <property type="protein sequence ID" value="AUW31208.1"/>
    <property type="molecule type" value="Genomic_DNA"/>
</dbReference>
<proteinExistence type="predicted"/>
<protein>
    <submittedName>
        <fullName evidence="9">Putative MFS transporter</fullName>
    </submittedName>
</protein>
<evidence type="ECO:0000256" key="6">
    <source>
        <dbReference type="SAM" id="MobiDB-lite"/>
    </source>
</evidence>
<feature type="transmembrane region" description="Helical" evidence="7">
    <location>
        <begin position="149"/>
        <end position="169"/>
    </location>
</feature>
<feature type="transmembrane region" description="Helical" evidence="7">
    <location>
        <begin position="181"/>
        <end position="204"/>
    </location>
</feature>
<dbReference type="GO" id="GO:0015174">
    <property type="term" value="F:basic amino acid transmembrane transporter activity"/>
    <property type="evidence" value="ECO:0007669"/>
    <property type="project" value="TreeGrafter"/>
</dbReference>
<keyword evidence="2" id="KW-0813">Transport</keyword>
<feature type="transmembrane region" description="Helical" evidence="7">
    <location>
        <begin position="514"/>
        <end position="539"/>
    </location>
</feature>
<evidence type="ECO:0000313" key="9">
    <source>
        <dbReference type="EMBL" id="AUW31208.1"/>
    </source>
</evidence>
<dbReference type="Pfam" id="PF07690">
    <property type="entry name" value="MFS_1"/>
    <property type="match status" value="1"/>
</dbReference>